<organism evidence="1 2">
    <name type="scientific">Naganishia liquefaciens</name>
    <dbReference type="NCBI Taxonomy" id="104408"/>
    <lineage>
        <taxon>Eukaryota</taxon>
        <taxon>Fungi</taxon>
        <taxon>Dikarya</taxon>
        <taxon>Basidiomycota</taxon>
        <taxon>Agaricomycotina</taxon>
        <taxon>Tremellomycetes</taxon>
        <taxon>Filobasidiales</taxon>
        <taxon>Filobasidiaceae</taxon>
        <taxon>Naganishia</taxon>
    </lineage>
</organism>
<keyword evidence="2" id="KW-1185">Reference proteome</keyword>
<dbReference type="AlphaFoldDB" id="A0A8H3TSW6"/>
<evidence type="ECO:0000313" key="2">
    <source>
        <dbReference type="Proteomes" id="UP000620104"/>
    </source>
</evidence>
<dbReference type="EMBL" id="BLZA01000018">
    <property type="protein sequence ID" value="GHJ86376.1"/>
    <property type="molecule type" value="Genomic_DNA"/>
</dbReference>
<accession>A0A8H3TSW6</accession>
<evidence type="ECO:0000313" key="1">
    <source>
        <dbReference type="EMBL" id="GHJ86376.1"/>
    </source>
</evidence>
<comment type="caution">
    <text evidence="1">The sequence shown here is derived from an EMBL/GenBank/DDBJ whole genome shotgun (WGS) entry which is preliminary data.</text>
</comment>
<sequence length="78" mass="8711">MSNRYPSNGTETGGQRESLFIRLKEALEMTLMKGVDECNLDCVDGRFEPTNEGEEGDELMEDVELGSLVSMDVVMMTE</sequence>
<gene>
    <name evidence="1" type="ORF">NliqN6_2778</name>
</gene>
<reference evidence="1" key="1">
    <citation type="submission" date="2020-07" db="EMBL/GenBank/DDBJ databases">
        <title>Draft Genome Sequence of a Deep-Sea Yeast, Naganishia (Cryptococcus) liquefaciens strain N6.</title>
        <authorList>
            <person name="Han Y.W."/>
            <person name="Kajitani R."/>
            <person name="Morimoto H."/>
            <person name="Parhat M."/>
            <person name="Tsubouchi H."/>
            <person name="Bakenova O."/>
            <person name="Ogata M."/>
            <person name="Argunhan B."/>
            <person name="Aoki R."/>
            <person name="Kajiwara S."/>
            <person name="Itoh T."/>
            <person name="Iwasaki H."/>
        </authorList>
    </citation>
    <scope>NUCLEOTIDE SEQUENCE</scope>
    <source>
        <strain evidence="1">N6</strain>
    </source>
</reference>
<dbReference type="Proteomes" id="UP000620104">
    <property type="component" value="Unassembled WGS sequence"/>
</dbReference>
<protein>
    <submittedName>
        <fullName evidence="1">Uncharacterized protein</fullName>
    </submittedName>
</protein>
<name>A0A8H3TSW6_9TREE</name>
<proteinExistence type="predicted"/>